<keyword evidence="4" id="KW-1185">Reference proteome</keyword>
<dbReference type="Pfam" id="PF02452">
    <property type="entry name" value="PemK_toxin"/>
    <property type="match status" value="1"/>
</dbReference>
<dbReference type="GO" id="GO:0003677">
    <property type="term" value="F:DNA binding"/>
    <property type="evidence" value="ECO:0007669"/>
    <property type="project" value="InterPro"/>
</dbReference>
<dbReference type="GO" id="GO:0006402">
    <property type="term" value="P:mRNA catabolic process"/>
    <property type="evidence" value="ECO:0007669"/>
    <property type="project" value="TreeGrafter"/>
</dbReference>
<dbReference type="GO" id="GO:0004521">
    <property type="term" value="F:RNA endonuclease activity"/>
    <property type="evidence" value="ECO:0007669"/>
    <property type="project" value="TreeGrafter"/>
</dbReference>
<reference evidence="4" key="1">
    <citation type="submission" date="2016-11" db="EMBL/GenBank/DDBJ databases">
        <authorList>
            <person name="Varghese N."/>
            <person name="Submissions S."/>
        </authorList>
    </citation>
    <scope>NUCLEOTIDE SEQUENCE [LARGE SCALE GENOMIC DNA]</scope>
    <source>
        <strain evidence="4">USBA-503</strain>
    </source>
</reference>
<organism evidence="3 4">
    <name type="scientific">Alicyclobacillus tolerans</name>
    <dbReference type="NCBI Taxonomy" id="90970"/>
    <lineage>
        <taxon>Bacteria</taxon>
        <taxon>Bacillati</taxon>
        <taxon>Bacillota</taxon>
        <taxon>Bacilli</taxon>
        <taxon>Bacillales</taxon>
        <taxon>Alicyclobacillaceae</taxon>
        <taxon>Alicyclobacillus</taxon>
    </lineage>
</organism>
<dbReference type="InterPro" id="IPR003477">
    <property type="entry name" value="PemK-like"/>
</dbReference>
<dbReference type="RefSeq" id="WP_341350433.1">
    <property type="nucleotide sequence ID" value="NZ_FRAF01000019.1"/>
</dbReference>
<dbReference type="PANTHER" id="PTHR33988">
    <property type="entry name" value="ENDORIBONUCLEASE MAZF-RELATED"/>
    <property type="match status" value="1"/>
</dbReference>
<dbReference type="AlphaFoldDB" id="A0A1M6U9Q7"/>
<dbReference type="EMBL" id="FRAF01000019">
    <property type="protein sequence ID" value="SHK65906.1"/>
    <property type="molecule type" value="Genomic_DNA"/>
</dbReference>
<dbReference type="PANTHER" id="PTHR33988:SF3">
    <property type="entry name" value="ENDORIBONUCLEASE TOXIN CHPB-RELATED"/>
    <property type="match status" value="1"/>
</dbReference>
<dbReference type="Proteomes" id="UP000184016">
    <property type="component" value="Unassembled WGS sequence"/>
</dbReference>
<comment type="similarity">
    <text evidence="1">Belongs to the PemK/MazF family.</text>
</comment>
<protein>
    <submittedName>
        <fullName evidence="3">Transcriptional modulator of MazE/toxin, MazF</fullName>
    </submittedName>
</protein>
<sequence>MSYVPERGDLVRLDFNPQAGHEQAGWRPAVVISPKAYNETFGLMLACPITNQDKGFPFEVPLPDGVPITGVVLADHLKNVDWRARKVQFVCSIAESHDEFFEEIVERIKPLIF</sequence>
<dbReference type="InterPro" id="IPR011067">
    <property type="entry name" value="Plasmid_toxin/cell-grow_inhib"/>
</dbReference>
<evidence type="ECO:0000313" key="3">
    <source>
        <dbReference type="EMBL" id="SHK65906.1"/>
    </source>
</evidence>
<dbReference type="GO" id="GO:0016075">
    <property type="term" value="P:rRNA catabolic process"/>
    <property type="evidence" value="ECO:0007669"/>
    <property type="project" value="TreeGrafter"/>
</dbReference>
<dbReference type="STRING" id="1830138.SAMN05443507_11913"/>
<dbReference type="SUPFAM" id="SSF50118">
    <property type="entry name" value="Cell growth inhibitor/plasmid maintenance toxic component"/>
    <property type="match status" value="1"/>
</dbReference>
<dbReference type="Gene3D" id="2.30.30.110">
    <property type="match status" value="1"/>
</dbReference>
<evidence type="ECO:0000256" key="1">
    <source>
        <dbReference type="ARBA" id="ARBA00007521"/>
    </source>
</evidence>
<evidence type="ECO:0000256" key="2">
    <source>
        <dbReference type="ARBA" id="ARBA00022649"/>
    </source>
</evidence>
<gene>
    <name evidence="3" type="ORF">SAMN05443507_11913</name>
</gene>
<name>A0A1M6U9Q7_9BACL</name>
<evidence type="ECO:0000313" key="4">
    <source>
        <dbReference type="Proteomes" id="UP000184016"/>
    </source>
</evidence>
<keyword evidence="2" id="KW-1277">Toxin-antitoxin system</keyword>
<accession>A0A1M6U9Q7</accession>
<proteinExistence type="inferred from homology"/>